<keyword evidence="1" id="KW-1133">Transmembrane helix</keyword>
<dbReference type="Proteomes" id="UP000292241">
    <property type="component" value="Unassembled WGS sequence"/>
</dbReference>
<comment type="caution">
    <text evidence="2">The sequence shown here is derived from an EMBL/GenBank/DDBJ whole genome shotgun (WGS) entry which is preliminary data.</text>
</comment>
<dbReference type="RefSeq" id="WP_131203549.1">
    <property type="nucleotide sequence ID" value="NZ_SHPR01000016.1"/>
</dbReference>
<accession>A0A4R0SVL2</accession>
<evidence type="ECO:0000313" key="2">
    <source>
        <dbReference type="EMBL" id="TCD84313.1"/>
    </source>
</evidence>
<feature type="transmembrane region" description="Helical" evidence="1">
    <location>
        <begin position="57"/>
        <end position="75"/>
    </location>
</feature>
<keyword evidence="1" id="KW-0472">Membrane</keyword>
<sequence length="81" mass="8861">MNAKEYGRHASGYRKPEASELSRGFTRRLILWAVVFAVCVGWVMTHMGCAHPIENGLAALMGFGFVPLRLIALVLSEAGVE</sequence>
<reference evidence="2 3" key="1">
    <citation type="journal article" date="2018" name="Sci. Rep.">
        <title>Genomic diversity and distribution of Bifidobacterium longum subsp. longum across the human lifespan.</title>
        <authorList>
            <person name="Odamaki T."/>
            <person name="Bottacini F."/>
            <person name="Kato K."/>
            <person name="Mitsuyama E."/>
            <person name="Yoshida K."/>
            <person name="Horigome A."/>
            <person name="Xiao J.Z."/>
            <person name="van Sinderen D."/>
        </authorList>
    </citation>
    <scope>NUCLEOTIDE SEQUENCE [LARGE SCALE GENOMIC DNA]</scope>
    <source>
        <strain evidence="2 3">MCC10008</strain>
    </source>
</reference>
<name>A0A4R0SVL2_BIFLL</name>
<dbReference type="EMBL" id="SHPR01000016">
    <property type="protein sequence ID" value="TCD84313.1"/>
    <property type="molecule type" value="Genomic_DNA"/>
</dbReference>
<keyword evidence="1" id="KW-0812">Transmembrane</keyword>
<gene>
    <name evidence="2" type="ORF">MCC10008_0683</name>
</gene>
<proteinExistence type="predicted"/>
<protein>
    <submittedName>
        <fullName evidence="2">Uncharacterized protein</fullName>
    </submittedName>
</protein>
<evidence type="ECO:0000256" key="1">
    <source>
        <dbReference type="SAM" id="Phobius"/>
    </source>
</evidence>
<feature type="transmembrane region" description="Helical" evidence="1">
    <location>
        <begin position="29"/>
        <end position="45"/>
    </location>
</feature>
<dbReference type="AlphaFoldDB" id="A0A4R0SVL2"/>
<evidence type="ECO:0000313" key="3">
    <source>
        <dbReference type="Proteomes" id="UP000292241"/>
    </source>
</evidence>
<organism evidence="2 3">
    <name type="scientific">Bifidobacterium longum subsp. longum</name>
    <dbReference type="NCBI Taxonomy" id="1679"/>
    <lineage>
        <taxon>Bacteria</taxon>
        <taxon>Bacillati</taxon>
        <taxon>Actinomycetota</taxon>
        <taxon>Actinomycetes</taxon>
        <taxon>Bifidobacteriales</taxon>
        <taxon>Bifidobacteriaceae</taxon>
        <taxon>Bifidobacterium</taxon>
    </lineage>
</organism>